<evidence type="ECO:0000313" key="10">
    <source>
        <dbReference type="EMBL" id="MCT8338370.1"/>
    </source>
</evidence>
<evidence type="ECO:0000313" key="11">
    <source>
        <dbReference type="Proteomes" id="UP001065682"/>
    </source>
</evidence>
<comment type="similarity">
    <text evidence="2">Belongs to the MGMT family.</text>
</comment>
<dbReference type="NCBIfam" id="TIGR00589">
    <property type="entry name" value="ogt"/>
    <property type="match status" value="1"/>
</dbReference>
<dbReference type="GO" id="GO:0032259">
    <property type="term" value="P:methylation"/>
    <property type="evidence" value="ECO:0007669"/>
    <property type="project" value="UniProtKB-KW"/>
</dbReference>
<evidence type="ECO:0000256" key="6">
    <source>
        <dbReference type="ARBA" id="ARBA00022763"/>
    </source>
</evidence>
<evidence type="ECO:0000259" key="9">
    <source>
        <dbReference type="Pfam" id="PF01035"/>
    </source>
</evidence>
<name>A0A9E5DG47_9EURY</name>
<dbReference type="SUPFAM" id="SSF46767">
    <property type="entry name" value="Methylated DNA-protein cysteine methyltransferase, C-terminal domain"/>
    <property type="match status" value="1"/>
</dbReference>
<feature type="domain" description="Methylated-DNA-[protein]-cysteine S-methyltransferase DNA binding" evidence="9">
    <location>
        <begin position="96"/>
        <end position="176"/>
    </location>
</feature>
<dbReference type="EC" id="2.1.1.63" evidence="3"/>
<protein>
    <recommendedName>
        <fullName evidence="3">methylated-DNA--[protein]-cysteine S-methyltransferase</fullName>
        <ecNumber evidence="3">2.1.1.63</ecNumber>
    </recommendedName>
</protein>
<dbReference type="Pfam" id="PF01035">
    <property type="entry name" value="DNA_binding_1"/>
    <property type="match status" value="1"/>
</dbReference>
<dbReference type="EMBL" id="VHLL01000014">
    <property type="protein sequence ID" value="MCT8338370.1"/>
    <property type="molecule type" value="Genomic_DNA"/>
</dbReference>
<dbReference type="FunFam" id="1.10.10.10:FF:000214">
    <property type="entry name" value="Methylated-DNA--protein-cysteine methyltransferase"/>
    <property type="match status" value="1"/>
</dbReference>
<evidence type="ECO:0000256" key="8">
    <source>
        <dbReference type="ARBA" id="ARBA00049348"/>
    </source>
</evidence>
<keyword evidence="6" id="KW-0227">DNA damage</keyword>
<sequence length="191" mass="21404">MDRSPDSLPDAVPVVTWFATAFGKVRLVWVDSRPGPRVQRILLPCDPRTDAAMIEAVPSVDEPREIRTLVAGIQSFVTGDDVRFDTGLLDLDRCPPFQRRVLLAEYGIPRGYVSTYGRIARHLENPSASRAVGSALARNPFPLVIPCHRALRSDGSLGGFQGGLDMKRRLLEMEGIRFREDGRVLMERVWY</sequence>
<dbReference type="GO" id="GO:0003908">
    <property type="term" value="F:methylated-DNA-[protein]-cysteine S-methyltransferase activity"/>
    <property type="evidence" value="ECO:0007669"/>
    <property type="project" value="UniProtKB-EC"/>
</dbReference>
<dbReference type="InterPro" id="IPR036217">
    <property type="entry name" value="MethylDNA_cys_MeTrfase_DNAb"/>
</dbReference>
<dbReference type="RefSeq" id="WP_261598517.1">
    <property type="nucleotide sequence ID" value="NZ_VHLL01000014.1"/>
</dbReference>
<evidence type="ECO:0000256" key="2">
    <source>
        <dbReference type="ARBA" id="ARBA00008711"/>
    </source>
</evidence>
<reference evidence="10" key="1">
    <citation type="submission" date="2019-06" db="EMBL/GenBank/DDBJ databases">
        <title>Methanoculleus strain from Tamsui River, Taipei, Taiwan.</title>
        <authorList>
            <person name="You Y.-T."/>
            <person name="Chen S.-C."/>
            <person name="Lai S.-J."/>
            <person name="Lee Y.-C."/>
            <person name="Lai M.-C."/>
        </authorList>
    </citation>
    <scope>NUCLEOTIDE SEQUENCE</scope>
    <source>
        <strain evidence="10">Afa-1</strain>
    </source>
</reference>
<keyword evidence="7" id="KW-0234">DNA repair</keyword>
<keyword evidence="11" id="KW-1185">Reference proteome</keyword>
<comment type="catalytic activity">
    <reaction evidence="1">
        <text>a 4-O-methyl-thymidine in DNA + L-cysteinyl-[protein] = a thymidine in DNA + S-methyl-L-cysteinyl-[protein]</text>
        <dbReference type="Rhea" id="RHEA:53428"/>
        <dbReference type="Rhea" id="RHEA-COMP:10131"/>
        <dbReference type="Rhea" id="RHEA-COMP:10132"/>
        <dbReference type="Rhea" id="RHEA-COMP:13555"/>
        <dbReference type="Rhea" id="RHEA-COMP:13556"/>
        <dbReference type="ChEBI" id="CHEBI:29950"/>
        <dbReference type="ChEBI" id="CHEBI:82612"/>
        <dbReference type="ChEBI" id="CHEBI:137386"/>
        <dbReference type="ChEBI" id="CHEBI:137387"/>
        <dbReference type="EC" id="2.1.1.63"/>
    </reaction>
</comment>
<dbReference type="Gene3D" id="1.10.10.10">
    <property type="entry name" value="Winged helix-like DNA-binding domain superfamily/Winged helix DNA-binding domain"/>
    <property type="match status" value="1"/>
</dbReference>
<dbReference type="InterPro" id="IPR014048">
    <property type="entry name" value="MethylDNA_cys_MeTrfase_DNA-bd"/>
</dbReference>
<dbReference type="PANTHER" id="PTHR10815:SF13">
    <property type="entry name" value="METHYLATED-DNA--PROTEIN-CYSTEINE METHYLTRANSFERASE"/>
    <property type="match status" value="1"/>
</dbReference>
<gene>
    <name evidence="10" type="ORF">FKB36_12960</name>
</gene>
<accession>A0A9E5DG47</accession>
<comment type="caution">
    <text evidence="10">The sequence shown here is derived from an EMBL/GenBank/DDBJ whole genome shotgun (WGS) entry which is preliminary data.</text>
</comment>
<organism evidence="10 11">
    <name type="scientific">Methanoculleus formosensis</name>
    <dbReference type="NCBI Taxonomy" id="2590886"/>
    <lineage>
        <taxon>Archaea</taxon>
        <taxon>Methanobacteriati</taxon>
        <taxon>Methanobacteriota</taxon>
        <taxon>Stenosarchaea group</taxon>
        <taxon>Methanomicrobia</taxon>
        <taxon>Methanomicrobiales</taxon>
        <taxon>Methanomicrobiaceae</taxon>
        <taxon>Methanoculleus</taxon>
    </lineage>
</organism>
<keyword evidence="5" id="KW-0808">Transferase</keyword>
<dbReference type="InterPro" id="IPR036388">
    <property type="entry name" value="WH-like_DNA-bd_sf"/>
</dbReference>
<keyword evidence="4" id="KW-0489">Methyltransferase</keyword>
<evidence type="ECO:0000256" key="1">
    <source>
        <dbReference type="ARBA" id="ARBA00001286"/>
    </source>
</evidence>
<dbReference type="PANTHER" id="PTHR10815">
    <property type="entry name" value="METHYLATED-DNA--PROTEIN-CYSTEINE METHYLTRANSFERASE"/>
    <property type="match status" value="1"/>
</dbReference>
<evidence type="ECO:0000256" key="7">
    <source>
        <dbReference type="ARBA" id="ARBA00023204"/>
    </source>
</evidence>
<evidence type="ECO:0000256" key="4">
    <source>
        <dbReference type="ARBA" id="ARBA00022603"/>
    </source>
</evidence>
<evidence type="ECO:0000256" key="3">
    <source>
        <dbReference type="ARBA" id="ARBA00011918"/>
    </source>
</evidence>
<dbReference type="Proteomes" id="UP001065682">
    <property type="component" value="Unassembled WGS sequence"/>
</dbReference>
<evidence type="ECO:0000256" key="5">
    <source>
        <dbReference type="ARBA" id="ARBA00022679"/>
    </source>
</evidence>
<comment type="catalytic activity">
    <reaction evidence="8">
        <text>a 6-O-methyl-2'-deoxyguanosine in DNA + L-cysteinyl-[protein] = S-methyl-L-cysteinyl-[protein] + a 2'-deoxyguanosine in DNA</text>
        <dbReference type="Rhea" id="RHEA:24000"/>
        <dbReference type="Rhea" id="RHEA-COMP:10131"/>
        <dbReference type="Rhea" id="RHEA-COMP:10132"/>
        <dbReference type="Rhea" id="RHEA-COMP:11367"/>
        <dbReference type="Rhea" id="RHEA-COMP:11368"/>
        <dbReference type="ChEBI" id="CHEBI:29950"/>
        <dbReference type="ChEBI" id="CHEBI:82612"/>
        <dbReference type="ChEBI" id="CHEBI:85445"/>
        <dbReference type="ChEBI" id="CHEBI:85448"/>
        <dbReference type="EC" id="2.1.1.63"/>
    </reaction>
</comment>
<dbReference type="AlphaFoldDB" id="A0A9E5DG47"/>
<dbReference type="GO" id="GO:0006281">
    <property type="term" value="P:DNA repair"/>
    <property type="evidence" value="ECO:0007669"/>
    <property type="project" value="UniProtKB-KW"/>
</dbReference>
<dbReference type="CDD" id="cd06445">
    <property type="entry name" value="ATase"/>
    <property type="match status" value="1"/>
</dbReference>
<proteinExistence type="inferred from homology"/>